<dbReference type="AlphaFoldDB" id="A0A0F9URP7"/>
<comment type="subcellular location">
    <subcellularLocation>
        <location evidence="1">Cell outer membrane</location>
        <topology evidence="1">Multi-pass membrane protein</topology>
    </subcellularLocation>
</comment>
<evidence type="ECO:0000256" key="9">
    <source>
        <dbReference type="ARBA" id="ARBA00023136"/>
    </source>
</evidence>
<keyword evidence="8" id="KW-0798">TonB box</keyword>
<comment type="caution">
    <text evidence="13">The sequence shown here is derived from an EMBL/GenBank/DDBJ whole genome shotgun (WGS) entry which is preliminary data.</text>
</comment>
<dbReference type="GO" id="GO:0006826">
    <property type="term" value="P:iron ion transport"/>
    <property type="evidence" value="ECO:0007669"/>
    <property type="project" value="UniProtKB-KW"/>
</dbReference>
<evidence type="ECO:0000256" key="3">
    <source>
        <dbReference type="ARBA" id="ARBA00022496"/>
    </source>
</evidence>
<dbReference type="Pfam" id="PF07715">
    <property type="entry name" value="Plug"/>
    <property type="match status" value="1"/>
</dbReference>
<keyword evidence="6" id="KW-0408">Iron</keyword>
<dbReference type="PROSITE" id="PS52016">
    <property type="entry name" value="TONB_DEPENDENT_REC_3"/>
    <property type="match status" value="1"/>
</dbReference>
<dbReference type="PROSITE" id="PS01156">
    <property type="entry name" value="TONB_DEPENDENT_REC_2"/>
    <property type="match status" value="1"/>
</dbReference>
<evidence type="ECO:0000259" key="11">
    <source>
        <dbReference type="Pfam" id="PF00593"/>
    </source>
</evidence>
<evidence type="ECO:0000259" key="12">
    <source>
        <dbReference type="Pfam" id="PF07715"/>
    </source>
</evidence>
<protein>
    <recommendedName>
        <fullName evidence="14">TonB-dependent receptor</fullName>
    </recommendedName>
</protein>
<evidence type="ECO:0000256" key="10">
    <source>
        <dbReference type="ARBA" id="ARBA00023237"/>
    </source>
</evidence>
<sequence>MKAKFTRTLVHFAVTTAIAATTMNAHSAEEATSTKTQQQIKEPAIERIAVTANRRSQDLQEVSSSITALGEADIARAGIIDVTGLEQVVPGLRMGSSGGEVRSAMRGARTNEVGVAGTGIAEQIVGIFQDGIYVPTTSSGLGALVDVQRIEVLRGPQGTLYGRNTFAGSINIITNQPVFDDLLGSIKVETGSYNRSAYEGIINIPVSDTIATRFVVASDRHDGYINNLVIPGPSDDLREKNQFYMRNVTKWQPNDKFNATVRFDYSRKNSNSEAIWGYQQIAGYQISETSPGSGIFDPNPTITAGHIYQPSDAQHEDLGPYDVYRNSFSLDKQESFSTTVALEWYTDFADIKWTTNYSTLNGKQYYDNDYSDGGIDFVGGFGRVDDQKTLSSELQFASNNDDSDFSWIGGLYYFDQEADWSWLSHADTTGDGVSDSVVVPSWGNPDYDPHTAKSIAAYGQLRYQISEDLRVVGGLRVNQDDKTFTGDTIPDWDDSAMLYKAAAEYDINKDIMVYASVATGYRTGGANDSRVVARGADPLYNNEDVISYEMGMKSYLLDGAMRLNVSVFMNKYEDVKAQLFATSCNDTTAGDTVLECVSAGTATTFEYYENGGDVETKGLEADLQWVPIDNLTLTGTLSLLDSEFADGYAVGNEQLRPLLALGNQGGRQDINDNSSQFSFEGWRPAMAPEYSMGLSARYEFSLGGDSYLVPYIQMNYLDDYYAFDTNIPEVRVDAHLMADARLTWYINDSVQVEAYVKNIGDKAILTRGVVHSQIVDGLPANSVQANWSNPRTWGASLKYQF</sequence>
<feature type="domain" description="TonB-dependent receptor plug" evidence="12">
    <location>
        <begin position="59"/>
        <end position="168"/>
    </location>
</feature>
<keyword evidence="9" id="KW-0472">Membrane</keyword>
<reference evidence="13" key="1">
    <citation type="journal article" date="2015" name="Nature">
        <title>Complex archaea that bridge the gap between prokaryotes and eukaryotes.</title>
        <authorList>
            <person name="Spang A."/>
            <person name="Saw J.H."/>
            <person name="Jorgensen S.L."/>
            <person name="Zaremba-Niedzwiedzka K."/>
            <person name="Martijn J."/>
            <person name="Lind A.E."/>
            <person name="van Eijk R."/>
            <person name="Schleper C."/>
            <person name="Guy L."/>
            <person name="Ettema T.J."/>
        </authorList>
    </citation>
    <scope>NUCLEOTIDE SEQUENCE</scope>
</reference>
<dbReference type="InterPro" id="IPR010917">
    <property type="entry name" value="TonB_rcpt_CS"/>
</dbReference>
<dbReference type="PANTHER" id="PTHR32552:SF81">
    <property type="entry name" value="TONB-DEPENDENT OUTER MEMBRANE RECEPTOR"/>
    <property type="match status" value="1"/>
</dbReference>
<dbReference type="InterPro" id="IPR039426">
    <property type="entry name" value="TonB-dep_rcpt-like"/>
</dbReference>
<accession>A0A0F9URP7</accession>
<dbReference type="Gene3D" id="2.40.170.20">
    <property type="entry name" value="TonB-dependent receptor, beta-barrel domain"/>
    <property type="match status" value="1"/>
</dbReference>
<evidence type="ECO:0000256" key="6">
    <source>
        <dbReference type="ARBA" id="ARBA00023004"/>
    </source>
</evidence>
<dbReference type="EMBL" id="LAZR01000849">
    <property type="protein sequence ID" value="KKN56303.1"/>
    <property type="molecule type" value="Genomic_DNA"/>
</dbReference>
<dbReference type="SUPFAM" id="SSF56935">
    <property type="entry name" value="Porins"/>
    <property type="match status" value="1"/>
</dbReference>
<evidence type="ECO:0000256" key="1">
    <source>
        <dbReference type="ARBA" id="ARBA00004571"/>
    </source>
</evidence>
<keyword evidence="10" id="KW-0998">Cell outer membrane</keyword>
<keyword evidence="2" id="KW-0813">Transport</keyword>
<feature type="domain" description="TonB-dependent receptor-like beta-barrel" evidence="11">
    <location>
        <begin position="298"/>
        <end position="759"/>
    </location>
</feature>
<evidence type="ECO:0000256" key="2">
    <source>
        <dbReference type="ARBA" id="ARBA00022448"/>
    </source>
</evidence>
<dbReference type="PANTHER" id="PTHR32552">
    <property type="entry name" value="FERRICHROME IRON RECEPTOR-RELATED"/>
    <property type="match status" value="1"/>
</dbReference>
<dbReference type="InterPro" id="IPR000531">
    <property type="entry name" value="Beta-barrel_TonB"/>
</dbReference>
<keyword evidence="5" id="KW-0732">Signal</keyword>
<dbReference type="Pfam" id="PF00593">
    <property type="entry name" value="TonB_dep_Rec_b-barrel"/>
    <property type="match status" value="1"/>
</dbReference>
<proteinExistence type="predicted"/>
<keyword evidence="7" id="KW-0406">Ion transport</keyword>
<keyword evidence="4" id="KW-0812">Transmembrane</keyword>
<dbReference type="GO" id="GO:0009279">
    <property type="term" value="C:cell outer membrane"/>
    <property type="evidence" value="ECO:0007669"/>
    <property type="project" value="UniProtKB-SubCell"/>
</dbReference>
<evidence type="ECO:0000256" key="5">
    <source>
        <dbReference type="ARBA" id="ARBA00022729"/>
    </source>
</evidence>
<dbReference type="InterPro" id="IPR036942">
    <property type="entry name" value="Beta-barrel_TonB_sf"/>
</dbReference>
<evidence type="ECO:0000256" key="4">
    <source>
        <dbReference type="ARBA" id="ARBA00022692"/>
    </source>
</evidence>
<dbReference type="InterPro" id="IPR012910">
    <property type="entry name" value="Plug_dom"/>
</dbReference>
<evidence type="ECO:0000256" key="7">
    <source>
        <dbReference type="ARBA" id="ARBA00023065"/>
    </source>
</evidence>
<name>A0A0F9URP7_9ZZZZ</name>
<gene>
    <name evidence="13" type="ORF">LCGC14_0573460</name>
</gene>
<evidence type="ECO:0000256" key="8">
    <source>
        <dbReference type="ARBA" id="ARBA00023077"/>
    </source>
</evidence>
<organism evidence="13">
    <name type="scientific">marine sediment metagenome</name>
    <dbReference type="NCBI Taxonomy" id="412755"/>
    <lineage>
        <taxon>unclassified sequences</taxon>
        <taxon>metagenomes</taxon>
        <taxon>ecological metagenomes</taxon>
    </lineage>
</organism>
<keyword evidence="3" id="KW-0410">Iron transport</keyword>
<evidence type="ECO:0008006" key="14">
    <source>
        <dbReference type="Google" id="ProtNLM"/>
    </source>
</evidence>
<evidence type="ECO:0000313" key="13">
    <source>
        <dbReference type="EMBL" id="KKN56303.1"/>
    </source>
</evidence>